<organism evidence="1 2">
    <name type="scientific">Caligus rogercresseyi</name>
    <name type="common">Sea louse</name>
    <dbReference type="NCBI Taxonomy" id="217165"/>
    <lineage>
        <taxon>Eukaryota</taxon>
        <taxon>Metazoa</taxon>
        <taxon>Ecdysozoa</taxon>
        <taxon>Arthropoda</taxon>
        <taxon>Crustacea</taxon>
        <taxon>Multicrustacea</taxon>
        <taxon>Hexanauplia</taxon>
        <taxon>Copepoda</taxon>
        <taxon>Siphonostomatoida</taxon>
        <taxon>Caligidae</taxon>
        <taxon>Caligus</taxon>
    </lineage>
</organism>
<feature type="non-terminal residue" evidence="1">
    <location>
        <position position="1"/>
    </location>
</feature>
<protein>
    <submittedName>
        <fullName evidence="1">F-box only protein 8</fullName>
    </submittedName>
</protein>
<dbReference type="Proteomes" id="UP000595437">
    <property type="component" value="Chromosome 13"/>
</dbReference>
<proteinExistence type="predicted"/>
<dbReference type="OrthoDB" id="430364at2759"/>
<dbReference type="AlphaFoldDB" id="A0A7T8GVJ1"/>
<gene>
    <name evidence="1" type="ORF">FKW44_019237</name>
</gene>
<name>A0A7T8GVJ1_CALRO</name>
<sequence>FCLRLLLFSHSSQRRSLQPPRKEQNVKARVYSKHPECCGNDRPVSRGDDIFGEMYDNVFLRGHIQNNKMQFVPGYLAIFL</sequence>
<keyword evidence="2" id="KW-1185">Reference proteome</keyword>
<reference evidence="2" key="1">
    <citation type="submission" date="2021-01" db="EMBL/GenBank/DDBJ databases">
        <title>Caligus Genome Assembly.</title>
        <authorList>
            <person name="Gallardo-Escarate C."/>
        </authorList>
    </citation>
    <scope>NUCLEOTIDE SEQUENCE [LARGE SCALE GENOMIC DNA]</scope>
</reference>
<accession>A0A7T8GVJ1</accession>
<dbReference type="EMBL" id="CP045902">
    <property type="protein sequence ID" value="QQP38614.1"/>
    <property type="molecule type" value="Genomic_DNA"/>
</dbReference>
<evidence type="ECO:0000313" key="1">
    <source>
        <dbReference type="EMBL" id="QQP38614.1"/>
    </source>
</evidence>
<evidence type="ECO:0000313" key="2">
    <source>
        <dbReference type="Proteomes" id="UP000595437"/>
    </source>
</evidence>